<dbReference type="Proteomes" id="UP000823388">
    <property type="component" value="Chromosome 6K"/>
</dbReference>
<keyword evidence="2" id="KW-1185">Reference proteome</keyword>
<name>A0A8T0REF8_PANVG</name>
<comment type="caution">
    <text evidence="1">The sequence shown here is derived from an EMBL/GenBank/DDBJ whole genome shotgun (WGS) entry which is preliminary data.</text>
</comment>
<gene>
    <name evidence="1" type="ORF">PVAP13_6KG289106</name>
</gene>
<proteinExistence type="predicted"/>
<protein>
    <submittedName>
        <fullName evidence="1">Uncharacterized protein</fullName>
    </submittedName>
</protein>
<dbReference type="AlphaFoldDB" id="A0A8T0REF8"/>
<accession>A0A8T0REF8</accession>
<organism evidence="1 2">
    <name type="scientific">Panicum virgatum</name>
    <name type="common">Blackwell switchgrass</name>
    <dbReference type="NCBI Taxonomy" id="38727"/>
    <lineage>
        <taxon>Eukaryota</taxon>
        <taxon>Viridiplantae</taxon>
        <taxon>Streptophyta</taxon>
        <taxon>Embryophyta</taxon>
        <taxon>Tracheophyta</taxon>
        <taxon>Spermatophyta</taxon>
        <taxon>Magnoliopsida</taxon>
        <taxon>Liliopsida</taxon>
        <taxon>Poales</taxon>
        <taxon>Poaceae</taxon>
        <taxon>PACMAD clade</taxon>
        <taxon>Panicoideae</taxon>
        <taxon>Panicodae</taxon>
        <taxon>Paniceae</taxon>
        <taxon>Panicinae</taxon>
        <taxon>Panicum</taxon>
        <taxon>Panicum sect. Hiantes</taxon>
    </lineage>
</organism>
<evidence type="ECO:0000313" key="1">
    <source>
        <dbReference type="EMBL" id="KAG2584271.1"/>
    </source>
</evidence>
<reference evidence="1" key="1">
    <citation type="submission" date="2020-05" db="EMBL/GenBank/DDBJ databases">
        <title>WGS assembly of Panicum virgatum.</title>
        <authorList>
            <person name="Lovell J.T."/>
            <person name="Jenkins J."/>
            <person name="Shu S."/>
            <person name="Juenger T.E."/>
            <person name="Schmutz J."/>
        </authorList>
    </citation>
    <scope>NUCLEOTIDE SEQUENCE</scope>
    <source>
        <strain evidence="1">AP13</strain>
    </source>
</reference>
<sequence>MNASWRDVRDVMMRIVSTAQNWLILCPERAKDRLSHILSNLKLIATRPGRIIG</sequence>
<evidence type="ECO:0000313" key="2">
    <source>
        <dbReference type="Proteomes" id="UP000823388"/>
    </source>
</evidence>
<dbReference type="EMBL" id="CM029047">
    <property type="protein sequence ID" value="KAG2584271.1"/>
    <property type="molecule type" value="Genomic_DNA"/>
</dbReference>